<gene>
    <name evidence="2" type="ORF">GCM10017667_68500</name>
</gene>
<evidence type="ECO:0000313" key="3">
    <source>
        <dbReference type="Proteomes" id="UP000632849"/>
    </source>
</evidence>
<protein>
    <recommendedName>
        <fullName evidence="4">Conjugative transposon protein TcpC</fullName>
    </recommendedName>
</protein>
<dbReference type="AlphaFoldDB" id="A0A919BXS7"/>
<proteinExistence type="predicted"/>
<evidence type="ECO:0000256" key="1">
    <source>
        <dbReference type="SAM" id="MobiDB-lite"/>
    </source>
</evidence>
<feature type="region of interest" description="Disordered" evidence="1">
    <location>
        <begin position="330"/>
        <end position="369"/>
    </location>
</feature>
<dbReference type="EMBL" id="BNBE01000003">
    <property type="protein sequence ID" value="GHG22814.1"/>
    <property type="molecule type" value="Genomic_DNA"/>
</dbReference>
<name>A0A919BXS7_STRFL</name>
<dbReference type="RefSeq" id="WP_190044197.1">
    <property type="nucleotide sequence ID" value="NZ_BNBE01000003.1"/>
</dbReference>
<comment type="caution">
    <text evidence="2">The sequence shown here is derived from an EMBL/GenBank/DDBJ whole genome shotgun (WGS) entry which is preliminary data.</text>
</comment>
<evidence type="ECO:0008006" key="4">
    <source>
        <dbReference type="Google" id="ProtNLM"/>
    </source>
</evidence>
<keyword evidence="3" id="KW-1185">Reference proteome</keyword>
<feature type="region of interest" description="Disordered" evidence="1">
    <location>
        <begin position="1"/>
        <end position="40"/>
    </location>
</feature>
<dbReference type="Pfam" id="PF12642">
    <property type="entry name" value="TpcC"/>
    <property type="match status" value="1"/>
</dbReference>
<dbReference type="InterPro" id="IPR024735">
    <property type="entry name" value="TcpC"/>
</dbReference>
<evidence type="ECO:0000313" key="2">
    <source>
        <dbReference type="EMBL" id="GHG22814.1"/>
    </source>
</evidence>
<accession>A0A919BXS7</accession>
<feature type="compositionally biased region" description="Low complexity" evidence="1">
    <location>
        <begin position="333"/>
        <end position="369"/>
    </location>
</feature>
<organism evidence="2 3">
    <name type="scientific">Streptomyces filamentosus</name>
    <name type="common">Streptomyces roseosporus</name>
    <dbReference type="NCBI Taxonomy" id="67294"/>
    <lineage>
        <taxon>Bacteria</taxon>
        <taxon>Bacillati</taxon>
        <taxon>Actinomycetota</taxon>
        <taxon>Actinomycetes</taxon>
        <taxon>Kitasatosporales</taxon>
        <taxon>Streptomycetaceae</taxon>
        <taxon>Streptomyces</taxon>
    </lineage>
</organism>
<dbReference type="Proteomes" id="UP000632849">
    <property type="component" value="Unassembled WGS sequence"/>
</dbReference>
<reference evidence="2" key="2">
    <citation type="submission" date="2020-09" db="EMBL/GenBank/DDBJ databases">
        <authorList>
            <person name="Sun Q."/>
            <person name="Ohkuma M."/>
        </authorList>
    </citation>
    <scope>NUCLEOTIDE SEQUENCE</scope>
    <source>
        <strain evidence="2">JCM 4122</strain>
    </source>
</reference>
<sequence>MKRARRRARREQQDWPEDSVAETSEPAQTEQDDVDEQQSIGWKTSTAGLAGLTRLARAGTWALIASGPLIGAMALFGSSAPAQTAAKAAPAVESSASTGPAGFAQLFVGAYLEAGEGTEQNLTPYYSGSVALTHPAGTRSALRTQAMDAREVSPGYWSVTVAVNVAAKSKKGGYTDAGVQYFRVGVQSTGSGDTSAYTAVSLPAQVAAPTALKPGDLGYPTSRGSGSSDPASDTAASFLKAYVAGQGELDRYTSPGVHLSPVVPTPYTSIKLTSVQDNSKDNAGTKVPGDGIRRRLLVSIDATDADGNTFPLTYALGLTARAGRWEVSSLDDAPATAATSKPSSAPSSQAPSAPSAPSTPGGSAPPSGS</sequence>
<reference evidence="2" key="1">
    <citation type="journal article" date="2014" name="Int. J. Syst. Evol. Microbiol.">
        <title>Complete genome sequence of Corynebacterium casei LMG S-19264T (=DSM 44701T), isolated from a smear-ripened cheese.</title>
        <authorList>
            <consortium name="US DOE Joint Genome Institute (JGI-PGF)"/>
            <person name="Walter F."/>
            <person name="Albersmeier A."/>
            <person name="Kalinowski J."/>
            <person name="Ruckert C."/>
        </authorList>
    </citation>
    <scope>NUCLEOTIDE SEQUENCE</scope>
    <source>
        <strain evidence="2">JCM 4122</strain>
    </source>
</reference>